<accession>A0A0L9VRV4</accession>
<proteinExistence type="predicted"/>
<name>A0A0L9VRV4_PHAAN</name>
<reference evidence="2" key="1">
    <citation type="journal article" date="2015" name="Proc. Natl. Acad. Sci. U.S.A.">
        <title>Genome sequencing of adzuki bean (Vigna angularis) provides insight into high starch and low fat accumulation and domestication.</title>
        <authorList>
            <person name="Yang K."/>
            <person name="Tian Z."/>
            <person name="Chen C."/>
            <person name="Luo L."/>
            <person name="Zhao B."/>
            <person name="Wang Z."/>
            <person name="Yu L."/>
            <person name="Li Y."/>
            <person name="Sun Y."/>
            <person name="Li W."/>
            <person name="Chen Y."/>
            <person name="Li Y."/>
            <person name="Zhang Y."/>
            <person name="Ai D."/>
            <person name="Zhao J."/>
            <person name="Shang C."/>
            <person name="Ma Y."/>
            <person name="Wu B."/>
            <person name="Wang M."/>
            <person name="Gao L."/>
            <person name="Sun D."/>
            <person name="Zhang P."/>
            <person name="Guo F."/>
            <person name="Wang W."/>
            <person name="Li Y."/>
            <person name="Wang J."/>
            <person name="Varshney R.K."/>
            <person name="Wang J."/>
            <person name="Ling H.Q."/>
            <person name="Wan P."/>
        </authorList>
    </citation>
    <scope>NUCLEOTIDE SEQUENCE</scope>
    <source>
        <strain evidence="2">cv. Jingnong 6</strain>
    </source>
</reference>
<evidence type="ECO:0000313" key="1">
    <source>
        <dbReference type="EMBL" id="KOM57683.1"/>
    </source>
</evidence>
<dbReference type="Gramene" id="KOM57683">
    <property type="protein sequence ID" value="KOM57683"/>
    <property type="gene ID" value="LR48_Vigan11g071600"/>
</dbReference>
<gene>
    <name evidence="1" type="ORF">LR48_Vigan11g071600</name>
</gene>
<organism evidence="1 2">
    <name type="scientific">Phaseolus angularis</name>
    <name type="common">Azuki bean</name>
    <name type="synonym">Vigna angularis</name>
    <dbReference type="NCBI Taxonomy" id="3914"/>
    <lineage>
        <taxon>Eukaryota</taxon>
        <taxon>Viridiplantae</taxon>
        <taxon>Streptophyta</taxon>
        <taxon>Embryophyta</taxon>
        <taxon>Tracheophyta</taxon>
        <taxon>Spermatophyta</taxon>
        <taxon>Magnoliopsida</taxon>
        <taxon>eudicotyledons</taxon>
        <taxon>Gunneridae</taxon>
        <taxon>Pentapetalae</taxon>
        <taxon>rosids</taxon>
        <taxon>fabids</taxon>
        <taxon>Fabales</taxon>
        <taxon>Fabaceae</taxon>
        <taxon>Papilionoideae</taxon>
        <taxon>50 kb inversion clade</taxon>
        <taxon>NPAAA clade</taxon>
        <taxon>indigoferoid/millettioid clade</taxon>
        <taxon>Phaseoleae</taxon>
        <taxon>Vigna</taxon>
    </lineage>
</organism>
<protein>
    <submittedName>
        <fullName evidence="1">Uncharacterized protein</fullName>
    </submittedName>
</protein>
<sequence>MNKTAKKINTTKEQNHMNMLRIHEEQDRINAGNNFGKPQTKIFCIGNEKEALNEAIKHTNQ</sequence>
<dbReference type="EMBL" id="CM003381">
    <property type="protein sequence ID" value="KOM57683.1"/>
    <property type="molecule type" value="Genomic_DNA"/>
</dbReference>
<dbReference type="Proteomes" id="UP000053144">
    <property type="component" value="Chromosome 11"/>
</dbReference>
<evidence type="ECO:0000313" key="2">
    <source>
        <dbReference type="Proteomes" id="UP000053144"/>
    </source>
</evidence>
<dbReference type="AlphaFoldDB" id="A0A0L9VRV4"/>